<evidence type="ECO:0000313" key="3">
    <source>
        <dbReference type="Proteomes" id="UP000646745"/>
    </source>
</evidence>
<dbReference type="InterPro" id="IPR013785">
    <property type="entry name" value="Aldolase_TIM"/>
</dbReference>
<dbReference type="InterPro" id="IPR002220">
    <property type="entry name" value="DapA-like"/>
</dbReference>
<dbReference type="CDD" id="cd00408">
    <property type="entry name" value="DHDPS-like"/>
    <property type="match status" value="1"/>
</dbReference>
<reference evidence="3" key="1">
    <citation type="journal article" date="2019" name="Int. J. Syst. Evol. Microbiol.">
        <title>The Global Catalogue of Microorganisms (GCM) 10K type strain sequencing project: providing services to taxonomists for standard genome sequencing and annotation.</title>
        <authorList>
            <consortium name="The Broad Institute Genomics Platform"/>
            <consortium name="The Broad Institute Genome Sequencing Center for Infectious Disease"/>
            <person name="Wu L."/>
            <person name="Ma J."/>
        </authorList>
    </citation>
    <scope>NUCLEOTIDE SEQUENCE [LARGE SCALE GENOMIC DNA]</scope>
    <source>
        <strain evidence="3">KCTC 32998</strain>
    </source>
</reference>
<organism evidence="2 3">
    <name type="scientific">Salinicola rhizosphaerae</name>
    <dbReference type="NCBI Taxonomy" id="1443141"/>
    <lineage>
        <taxon>Bacteria</taxon>
        <taxon>Pseudomonadati</taxon>
        <taxon>Pseudomonadota</taxon>
        <taxon>Gammaproteobacteria</taxon>
        <taxon>Oceanospirillales</taxon>
        <taxon>Halomonadaceae</taxon>
        <taxon>Salinicola</taxon>
    </lineage>
</organism>
<proteinExistence type="predicted"/>
<sequence>MLTATVTPADLQRSVIAVPPLARRTDLTLATEENRKLVEDLAIGGVHTLLYGGNANLYHVGVEDYPALLEMLEAIAGEQTWMIPSIGPDYGRLIAQARLLRDRRFPTAMVLPQGFPATATGIETGIRHAADTFGRPLIAYIKQEHYLPPEALAGLIDAGAVLAVKYAVVRDDPTQDDYLRALIEAIGTERLVSGIGERPAIDHWETFGLNAFTSGSVCIAPTLSSGLRQSLIDGDIDTAWRLRETFMPLEDQRDSLSPIRVMHDAVSLAGIADMGPMLPLMSGLDDAQKRDVRPAVAALRQAEIAAR</sequence>
<accession>A0ABQ3DT67</accession>
<dbReference type="SUPFAM" id="SSF51569">
    <property type="entry name" value="Aldolase"/>
    <property type="match status" value="1"/>
</dbReference>
<dbReference type="SMART" id="SM01130">
    <property type="entry name" value="DHDPS"/>
    <property type="match status" value="1"/>
</dbReference>
<name>A0ABQ3DT67_9GAMM</name>
<dbReference type="Proteomes" id="UP000646745">
    <property type="component" value="Unassembled WGS sequence"/>
</dbReference>
<protein>
    <submittedName>
        <fullName evidence="2">Dihydrodipicolinate synthase family protein</fullName>
    </submittedName>
</protein>
<evidence type="ECO:0000313" key="2">
    <source>
        <dbReference type="EMBL" id="GHB14252.1"/>
    </source>
</evidence>
<gene>
    <name evidence="2" type="ORF">GCM10009038_10720</name>
</gene>
<dbReference type="RefSeq" id="WP_189443604.1">
    <property type="nucleotide sequence ID" value="NZ_BMZI01000002.1"/>
</dbReference>
<dbReference type="Gene3D" id="3.20.20.70">
    <property type="entry name" value="Aldolase class I"/>
    <property type="match status" value="1"/>
</dbReference>
<comment type="caution">
    <text evidence="2">The sequence shown here is derived from an EMBL/GenBank/DDBJ whole genome shotgun (WGS) entry which is preliminary data.</text>
</comment>
<dbReference type="EMBL" id="BMZI01000002">
    <property type="protein sequence ID" value="GHB14252.1"/>
    <property type="molecule type" value="Genomic_DNA"/>
</dbReference>
<evidence type="ECO:0000256" key="1">
    <source>
        <dbReference type="ARBA" id="ARBA00023239"/>
    </source>
</evidence>
<keyword evidence="1" id="KW-0456">Lyase</keyword>
<keyword evidence="3" id="KW-1185">Reference proteome</keyword>